<dbReference type="InterPro" id="IPR036881">
    <property type="entry name" value="Glyco_hydro_3_C_sf"/>
</dbReference>
<evidence type="ECO:0000259" key="8">
    <source>
        <dbReference type="SMART" id="SM01217"/>
    </source>
</evidence>
<dbReference type="SMART" id="SM01217">
    <property type="entry name" value="Fn3_like"/>
    <property type="match status" value="1"/>
</dbReference>
<reference evidence="9 10" key="1">
    <citation type="journal article" date="2024" name="Appl. Microbiol. Biotechnol.">
        <title>Biosynthetic gene clusters with biotechnological applications in novel Antarctic isolates from Actinomycetota.</title>
        <authorList>
            <person name="Bruna P."/>
            <person name="Nunez-Montero K."/>
            <person name="Contreras M.J."/>
            <person name="Leal K."/>
            <person name="Garcia M."/>
            <person name="Abanto M."/>
            <person name="Barrientos L."/>
        </authorList>
    </citation>
    <scope>NUCLEOTIDE SEQUENCE [LARGE SCALE GENOMIC DNA]</scope>
    <source>
        <strain evidence="9 10">Se16.17</strain>
    </source>
</reference>
<dbReference type="Pfam" id="PF01915">
    <property type="entry name" value="Glyco_hydro_3_C"/>
    <property type="match status" value="1"/>
</dbReference>
<feature type="domain" description="Fibronectin type III-like" evidence="8">
    <location>
        <begin position="644"/>
        <end position="715"/>
    </location>
</feature>
<evidence type="ECO:0000256" key="3">
    <source>
        <dbReference type="ARBA" id="ARBA00012744"/>
    </source>
</evidence>
<dbReference type="InterPro" id="IPR013783">
    <property type="entry name" value="Ig-like_fold"/>
</dbReference>
<dbReference type="Pfam" id="PF00933">
    <property type="entry name" value="Glyco_hydro_3"/>
    <property type="match status" value="1"/>
</dbReference>
<protein>
    <recommendedName>
        <fullName evidence="3">beta-glucosidase</fullName>
        <ecNumber evidence="3">3.2.1.21</ecNumber>
    </recommendedName>
</protein>
<evidence type="ECO:0000313" key="10">
    <source>
        <dbReference type="Proteomes" id="UP001448614"/>
    </source>
</evidence>
<dbReference type="InterPro" id="IPR026891">
    <property type="entry name" value="Fn3-like"/>
</dbReference>
<keyword evidence="5 9" id="KW-0378">Hydrolase</keyword>
<dbReference type="GO" id="GO:0016787">
    <property type="term" value="F:hydrolase activity"/>
    <property type="evidence" value="ECO:0007669"/>
    <property type="project" value="UniProtKB-KW"/>
</dbReference>
<evidence type="ECO:0000256" key="7">
    <source>
        <dbReference type="SAM" id="MobiDB-lite"/>
    </source>
</evidence>
<comment type="catalytic activity">
    <reaction evidence="1">
        <text>Hydrolysis of terminal, non-reducing beta-D-glucosyl residues with release of beta-D-glucose.</text>
        <dbReference type="EC" id="3.2.1.21"/>
    </reaction>
</comment>
<sequence>MKVRVQPEQILASMTHAEKLAQLQIVWRPDSAEAGDLARSGAGALFWPPSAKATNDLQRIAVEESRHGIPLLIGLDVVHGQFTIFPTPLAQAASFDPEVAATDARLSAKEARSSGVNWTFSPMIDVSRDPRWGRVVEGFGEDPFLNAVFGEAKIRGYQGGDLASNTSIAACAKHFVGYSAAEGGRDYNTTDISVQRLRNVYLEPFRVAVKAEVASVMASFNAVSGVPMHANRELLTTVLKDEWGHAGIVVADAGGVGELVEHGVAANASDAGRLALSAGLDVEMGGSLLSGGEPLIEEGLVDPARLDDAVLRVLRLKEALGLFENPYVDESAAATGPDEASLAAARATAARCTVLLKNDSDVLPLKPRGQRVLVVGPYAESKDHLGAWVQYFASPTTTSIAESLAAALPESVVTTLPGATFFDSDPGLQAEAAAAAAEADLVIVAVGEPSDLSGEASSRSSLDLPGDQEKLIHAIAGSGTPFAVVLMTGRPLVVSKWIDQCPALLLAWHLGTEAGKAISDVLTGTVNPAGKLPMSFPRSVGQVPVYYNHESTGRPARTGGSLAHQRPDVGLTGPNNTDDYFKSKYLDLELGPQFGFGYGLGYTTFELESSPDQELSLTLDELKAGARLSFTTILRNTGTRDGEEVVQLYVSDLLASVTQPVRRLRGFKRVFVPAGEERRVSLSVGFDDLGFWTNDPGTGYIVEPGSFRIGIGDGTATQLFDLMVTPPSPGFPADIPTRPSSIKD</sequence>
<evidence type="ECO:0000256" key="2">
    <source>
        <dbReference type="ARBA" id="ARBA00005336"/>
    </source>
</evidence>
<dbReference type="InterPro" id="IPR051915">
    <property type="entry name" value="Cellulose_Degrad_GH3"/>
</dbReference>
<dbReference type="EMBL" id="JBBMFV010000004">
    <property type="protein sequence ID" value="MEO3940604.1"/>
    <property type="molecule type" value="Genomic_DNA"/>
</dbReference>
<comment type="similarity">
    <text evidence="2">Belongs to the glycosyl hydrolase 3 family.</text>
</comment>
<proteinExistence type="inferred from homology"/>
<dbReference type="InterPro" id="IPR017853">
    <property type="entry name" value="GH"/>
</dbReference>
<dbReference type="SUPFAM" id="SSF51445">
    <property type="entry name" value="(Trans)glycosidases"/>
    <property type="match status" value="1"/>
</dbReference>
<accession>A0ABV0GQ72</accession>
<evidence type="ECO:0000256" key="1">
    <source>
        <dbReference type="ARBA" id="ARBA00000448"/>
    </source>
</evidence>
<feature type="region of interest" description="Disordered" evidence="7">
    <location>
        <begin position="554"/>
        <end position="574"/>
    </location>
</feature>
<dbReference type="RefSeq" id="WP_347782077.1">
    <property type="nucleotide sequence ID" value="NZ_JBBMFV010000004.1"/>
</dbReference>
<dbReference type="EC" id="3.2.1.21" evidence="3"/>
<evidence type="ECO:0000256" key="5">
    <source>
        <dbReference type="ARBA" id="ARBA00022801"/>
    </source>
</evidence>
<dbReference type="PANTHER" id="PTHR30620:SF16">
    <property type="entry name" value="LYSOSOMAL BETA GLUCOSIDASE"/>
    <property type="match status" value="1"/>
</dbReference>
<dbReference type="Gene3D" id="2.60.40.10">
    <property type="entry name" value="Immunoglobulins"/>
    <property type="match status" value="1"/>
</dbReference>
<dbReference type="InterPro" id="IPR002772">
    <property type="entry name" value="Glyco_hydro_3_C"/>
</dbReference>
<dbReference type="Gene3D" id="3.40.50.1700">
    <property type="entry name" value="Glycoside hydrolase family 3 C-terminal domain"/>
    <property type="match status" value="1"/>
</dbReference>
<organism evidence="9 10">
    <name type="scientific">Paenarthrobacter nicotinovorans</name>
    <name type="common">Arthrobacter nicotinovorans</name>
    <dbReference type="NCBI Taxonomy" id="29320"/>
    <lineage>
        <taxon>Bacteria</taxon>
        <taxon>Bacillati</taxon>
        <taxon>Actinomycetota</taxon>
        <taxon>Actinomycetes</taxon>
        <taxon>Micrococcales</taxon>
        <taxon>Micrococcaceae</taxon>
        <taxon>Paenarthrobacter</taxon>
    </lineage>
</organism>
<dbReference type="Pfam" id="PF14310">
    <property type="entry name" value="Fn3-like"/>
    <property type="match status" value="1"/>
</dbReference>
<evidence type="ECO:0000256" key="4">
    <source>
        <dbReference type="ARBA" id="ARBA00022729"/>
    </source>
</evidence>
<dbReference type="Proteomes" id="UP001448614">
    <property type="component" value="Unassembled WGS sequence"/>
</dbReference>
<evidence type="ECO:0000256" key="6">
    <source>
        <dbReference type="ARBA" id="ARBA00023295"/>
    </source>
</evidence>
<evidence type="ECO:0000313" key="9">
    <source>
        <dbReference type="EMBL" id="MEO3940604.1"/>
    </source>
</evidence>
<dbReference type="SUPFAM" id="SSF52279">
    <property type="entry name" value="Beta-D-glucan exohydrolase, C-terminal domain"/>
    <property type="match status" value="1"/>
</dbReference>
<comment type="caution">
    <text evidence="9">The sequence shown here is derived from an EMBL/GenBank/DDBJ whole genome shotgun (WGS) entry which is preliminary data.</text>
</comment>
<dbReference type="Gene3D" id="3.20.20.300">
    <property type="entry name" value="Glycoside hydrolase, family 3, N-terminal domain"/>
    <property type="match status" value="1"/>
</dbReference>
<name>A0ABV0GQ72_PAENI</name>
<dbReference type="PANTHER" id="PTHR30620">
    <property type="entry name" value="PERIPLASMIC BETA-GLUCOSIDASE-RELATED"/>
    <property type="match status" value="1"/>
</dbReference>
<keyword evidence="6" id="KW-0326">Glycosidase</keyword>
<keyword evidence="10" id="KW-1185">Reference proteome</keyword>
<gene>
    <name evidence="9" type="ORF">V3C41_05925</name>
</gene>
<dbReference type="InterPro" id="IPR001764">
    <property type="entry name" value="Glyco_hydro_3_N"/>
</dbReference>
<dbReference type="InterPro" id="IPR036962">
    <property type="entry name" value="Glyco_hydro_3_N_sf"/>
</dbReference>
<dbReference type="PRINTS" id="PR00133">
    <property type="entry name" value="GLHYDRLASE3"/>
</dbReference>
<keyword evidence="4" id="KW-0732">Signal</keyword>